<proteinExistence type="predicted"/>
<dbReference type="InterPro" id="IPR028978">
    <property type="entry name" value="Chorismate_lyase_/UTRA_dom_sf"/>
</dbReference>
<dbReference type="Proteomes" id="UP000050909">
    <property type="component" value="Unassembled WGS sequence"/>
</dbReference>
<dbReference type="CDD" id="cd07377">
    <property type="entry name" value="WHTH_GntR"/>
    <property type="match status" value="1"/>
</dbReference>
<dbReference type="PROSITE" id="PS50949">
    <property type="entry name" value="HTH_GNTR"/>
    <property type="match status" value="1"/>
</dbReference>
<dbReference type="PANTHER" id="PTHR44846:SF17">
    <property type="entry name" value="GNTR-FAMILY TRANSCRIPTIONAL REGULATOR"/>
    <property type="match status" value="1"/>
</dbReference>
<dbReference type="GO" id="GO:0003700">
    <property type="term" value="F:DNA-binding transcription factor activity"/>
    <property type="evidence" value="ECO:0007669"/>
    <property type="project" value="InterPro"/>
</dbReference>
<dbReference type="InterPro" id="IPR036390">
    <property type="entry name" value="WH_DNA-bd_sf"/>
</dbReference>
<dbReference type="SUPFAM" id="SSF46785">
    <property type="entry name" value="Winged helix' DNA-binding domain"/>
    <property type="match status" value="1"/>
</dbReference>
<feature type="domain" description="HTH gntR-type" evidence="4">
    <location>
        <begin position="3"/>
        <end position="71"/>
    </location>
</feature>
<evidence type="ECO:0000313" key="6">
    <source>
        <dbReference type="Proteomes" id="UP000050909"/>
    </source>
</evidence>
<dbReference type="PATRIC" id="fig|1423722.3.peg.924"/>
<dbReference type="Pfam" id="PF00392">
    <property type="entry name" value="GntR"/>
    <property type="match status" value="1"/>
</dbReference>
<evidence type="ECO:0000256" key="3">
    <source>
        <dbReference type="ARBA" id="ARBA00023163"/>
    </source>
</evidence>
<dbReference type="GO" id="GO:0003677">
    <property type="term" value="F:DNA binding"/>
    <property type="evidence" value="ECO:0007669"/>
    <property type="project" value="UniProtKB-KW"/>
</dbReference>
<sequence>MVIPKYLRIKNDLKQQILNGKFEYGDLFYSESELEKKYQVSSITVIRSIKELVKEGYLVRYQGKGTFVSRSRKQRPVRLTDIEVFTGSYDHDNVKVLSIVKGNNSEILEEMGLTPHDSYYEFIRLREVADIPFMLHYSYIPARFVRGDLNDKERFTSIYKRLVEDFGIHLFDEPFTEVDEIVAPSLPEVTNLLHVDNNQPVVKQTKKTFLSGEDNAVAEYVIAYKKWGFFKIKYSTIDA</sequence>
<dbReference type="RefSeq" id="WP_056945909.1">
    <property type="nucleotide sequence ID" value="NZ_AZCV01000002.1"/>
</dbReference>
<dbReference type="SMART" id="SM00866">
    <property type="entry name" value="UTRA"/>
    <property type="match status" value="1"/>
</dbReference>
<dbReference type="SUPFAM" id="SSF64288">
    <property type="entry name" value="Chorismate lyase-like"/>
    <property type="match status" value="1"/>
</dbReference>
<dbReference type="Gene3D" id="3.40.1410.10">
    <property type="entry name" value="Chorismate lyase-like"/>
    <property type="match status" value="1"/>
</dbReference>
<dbReference type="EMBL" id="AZCV01000002">
    <property type="protein sequence ID" value="KRK38133.1"/>
    <property type="molecule type" value="Genomic_DNA"/>
</dbReference>
<accession>A0A0R1GVN3</accession>
<comment type="caution">
    <text evidence="5">The sequence shown here is derived from an EMBL/GenBank/DDBJ whole genome shotgun (WGS) entry which is preliminary data.</text>
</comment>
<keyword evidence="6" id="KW-1185">Reference proteome</keyword>
<dbReference type="PANTHER" id="PTHR44846">
    <property type="entry name" value="MANNOSYL-D-GLYCERATE TRANSPORT/METABOLISM SYSTEM REPRESSOR MNGR-RELATED"/>
    <property type="match status" value="1"/>
</dbReference>
<dbReference type="InterPro" id="IPR036388">
    <property type="entry name" value="WH-like_DNA-bd_sf"/>
</dbReference>
<keyword evidence="2" id="KW-0238">DNA-binding</keyword>
<dbReference type="InterPro" id="IPR000524">
    <property type="entry name" value="Tscrpt_reg_HTH_GntR"/>
</dbReference>
<evidence type="ECO:0000313" key="5">
    <source>
        <dbReference type="EMBL" id="KRK38133.1"/>
    </source>
</evidence>
<keyword evidence="1" id="KW-0805">Transcription regulation</keyword>
<dbReference type="GO" id="GO:0045892">
    <property type="term" value="P:negative regulation of DNA-templated transcription"/>
    <property type="evidence" value="ECO:0007669"/>
    <property type="project" value="TreeGrafter"/>
</dbReference>
<gene>
    <name evidence="5" type="ORF">FC62_GL000908</name>
</gene>
<evidence type="ECO:0000259" key="4">
    <source>
        <dbReference type="PROSITE" id="PS50949"/>
    </source>
</evidence>
<dbReference type="InterPro" id="IPR011663">
    <property type="entry name" value="UTRA"/>
</dbReference>
<evidence type="ECO:0000256" key="1">
    <source>
        <dbReference type="ARBA" id="ARBA00023015"/>
    </source>
</evidence>
<evidence type="ECO:0000256" key="2">
    <source>
        <dbReference type="ARBA" id="ARBA00023125"/>
    </source>
</evidence>
<protein>
    <submittedName>
        <fullName evidence="5">Transcriptional regulator</fullName>
    </submittedName>
</protein>
<dbReference type="Pfam" id="PF07702">
    <property type="entry name" value="UTRA"/>
    <property type="match status" value="1"/>
</dbReference>
<keyword evidence="3" id="KW-0804">Transcription</keyword>
<name>A0A0R1GVN3_9LACO</name>
<dbReference type="AlphaFoldDB" id="A0A0R1GVN3"/>
<dbReference type="Gene3D" id="1.10.10.10">
    <property type="entry name" value="Winged helix-like DNA-binding domain superfamily/Winged helix DNA-binding domain"/>
    <property type="match status" value="1"/>
</dbReference>
<dbReference type="SMART" id="SM00345">
    <property type="entry name" value="HTH_GNTR"/>
    <property type="match status" value="1"/>
</dbReference>
<dbReference type="InterPro" id="IPR050679">
    <property type="entry name" value="Bact_HTH_transcr_reg"/>
</dbReference>
<reference evidence="5 6" key="1">
    <citation type="journal article" date="2015" name="Genome Announc.">
        <title>Expanding the biotechnology potential of lactobacilli through comparative genomics of 213 strains and associated genera.</title>
        <authorList>
            <person name="Sun Z."/>
            <person name="Harris H.M."/>
            <person name="McCann A."/>
            <person name="Guo C."/>
            <person name="Argimon S."/>
            <person name="Zhang W."/>
            <person name="Yang X."/>
            <person name="Jeffery I.B."/>
            <person name="Cooney J.C."/>
            <person name="Kagawa T.F."/>
            <person name="Liu W."/>
            <person name="Song Y."/>
            <person name="Salvetti E."/>
            <person name="Wrobel A."/>
            <person name="Rasinkangas P."/>
            <person name="Parkhill J."/>
            <person name="Rea M.C."/>
            <person name="O'Sullivan O."/>
            <person name="Ritari J."/>
            <person name="Douillard F.P."/>
            <person name="Paul Ross R."/>
            <person name="Yang R."/>
            <person name="Briner A.E."/>
            <person name="Felis G.E."/>
            <person name="de Vos W.M."/>
            <person name="Barrangou R."/>
            <person name="Klaenhammer T.R."/>
            <person name="Caufield P.W."/>
            <person name="Cui Y."/>
            <person name="Zhang H."/>
            <person name="O'Toole P.W."/>
        </authorList>
    </citation>
    <scope>NUCLEOTIDE SEQUENCE [LARGE SCALE GENOMIC DNA]</scope>
    <source>
        <strain evidence="5 6">DSM 20534</strain>
    </source>
</reference>
<organism evidence="5 6">
    <name type="scientific">Amylolactobacillus amylotrophicus DSM 20534</name>
    <dbReference type="NCBI Taxonomy" id="1423722"/>
    <lineage>
        <taxon>Bacteria</taxon>
        <taxon>Bacillati</taxon>
        <taxon>Bacillota</taxon>
        <taxon>Bacilli</taxon>
        <taxon>Lactobacillales</taxon>
        <taxon>Lactobacillaceae</taxon>
        <taxon>Amylolactobacillus</taxon>
    </lineage>
</organism>